<proteinExistence type="predicted"/>
<comment type="caution">
    <text evidence="2">The sequence shown here is derived from an EMBL/GenBank/DDBJ whole genome shotgun (WGS) entry which is preliminary data.</text>
</comment>
<feature type="compositionally biased region" description="Basic and acidic residues" evidence="1">
    <location>
        <begin position="144"/>
        <end position="155"/>
    </location>
</feature>
<dbReference type="AlphaFoldDB" id="A0A8K1LFS3"/>
<evidence type="ECO:0000256" key="1">
    <source>
        <dbReference type="SAM" id="MobiDB-lite"/>
    </source>
</evidence>
<dbReference type="OrthoDB" id="9980630at2759"/>
<feature type="region of interest" description="Disordered" evidence="1">
    <location>
        <begin position="144"/>
        <end position="170"/>
    </location>
</feature>
<dbReference type="EMBL" id="SWJQ01000607">
    <property type="protein sequence ID" value="TRZ12227.1"/>
    <property type="molecule type" value="Genomic_DNA"/>
</dbReference>
<feature type="compositionally biased region" description="Polar residues" evidence="1">
    <location>
        <begin position="156"/>
        <end position="168"/>
    </location>
</feature>
<dbReference type="Proteomes" id="UP000796761">
    <property type="component" value="Unassembled WGS sequence"/>
</dbReference>
<accession>A0A8K1LFS3</accession>
<feature type="compositionally biased region" description="Polar residues" evidence="1">
    <location>
        <begin position="297"/>
        <end position="317"/>
    </location>
</feature>
<organism evidence="2 3">
    <name type="scientific">Zosterops borbonicus</name>
    <dbReference type="NCBI Taxonomy" id="364589"/>
    <lineage>
        <taxon>Eukaryota</taxon>
        <taxon>Metazoa</taxon>
        <taxon>Chordata</taxon>
        <taxon>Craniata</taxon>
        <taxon>Vertebrata</taxon>
        <taxon>Euteleostomi</taxon>
        <taxon>Archelosauria</taxon>
        <taxon>Archosauria</taxon>
        <taxon>Dinosauria</taxon>
        <taxon>Saurischia</taxon>
        <taxon>Theropoda</taxon>
        <taxon>Coelurosauria</taxon>
        <taxon>Aves</taxon>
        <taxon>Neognathae</taxon>
        <taxon>Neoaves</taxon>
        <taxon>Telluraves</taxon>
        <taxon>Australaves</taxon>
        <taxon>Passeriformes</taxon>
        <taxon>Sylvioidea</taxon>
        <taxon>Zosteropidae</taxon>
        <taxon>Zosterops</taxon>
    </lineage>
</organism>
<feature type="compositionally biased region" description="Pro residues" evidence="1">
    <location>
        <begin position="193"/>
        <end position="208"/>
    </location>
</feature>
<feature type="region of interest" description="Disordered" evidence="1">
    <location>
        <begin position="188"/>
        <end position="216"/>
    </location>
</feature>
<evidence type="ECO:0000313" key="2">
    <source>
        <dbReference type="EMBL" id="TRZ12227.1"/>
    </source>
</evidence>
<feature type="region of interest" description="Disordered" evidence="1">
    <location>
        <begin position="297"/>
        <end position="327"/>
    </location>
</feature>
<evidence type="ECO:0000313" key="3">
    <source>
        <dbReference type="Proteomes" id="UP000796761"/>
    </source>
</evidence>
<name>A0A8K1LFS3_9PASS</name>
<keyword evidence="3" id="KW-1185">Reference proteome</keyword>
<protein>
    <submittedName>
        <fullName evidence="2">Uncharacterized protein</fullName>
    </submittedName>
</protein>
<gene>
    <name evidence="2" type="ORF">HGM15179_014854</name>
</gene>
<reference evidence="2" key="1">
    <citation type="submission" date="2019-04" db="EMBL/GenBank/DDBJ databases">
        <title>Genome assembly of Zosterops borbonicus 15179.</title>
        <authorList>
            <person name="Leroy T."/>
            <person name="Anselmetti Y."/>
            <person name="Tilak M.-K."/>
            <person name="Nabholz B."/>
        </authorList>
    </citation>
    <scope>NUCLEOTIDE SEQUENCE</scope>
    <source>
        <strain evidence="2">HGM_15179</strain>
        <tissue evidence="2">Muscle</tissue>
    </source>
</reference>
<sequence length="327" mass="35118">MPSLPQDSPAAGLGTGFPMVRGPPSELMGFYTTTYEAAFGKRPAGSPQKLEGGRVLGAEPPSDRTMYPLLGVHTGSGYVTNNYSALAATVFPHVERQDTDVSTTTEDFKLFGHPEFQRMLPQHVDEPGCRYPTGFTLSRLRFGEVRPPKASRENSTRSCHASPSQSDVPQWATELSGFTGMALRSDLTLPEQPVSPGPAECPVPPALSPPGDTFALPHRGEGQMDSISTICSTPQPAMGYPAPFVPPELQVGPKGVTTKKEPLTYGTIQNQYLTELSPMAPTAPGWWTQTPLTWAPSSVEGVQTPSPSGFSTNNHPTSLWRIDDPPT</sequence>